<dbReference type="PANTHER" id="PTHR32285">
    <property type="entry name" value="PROTEIN TRICHOME BIREFRINGENCE-LIKE 9-RELATED"/>
    <property type="match status" value="1"/>
</dbReference>
<evidence type="ECO:0000256" key="1">
    <source>
        <dbReference type="ARBA" id="ARBA00004167"/>
    </source>
</evidence>
<gene>
    <name evidence="12" type="ORF">PanWU01x14_016180</name>
</gene>
<name>A0A2P5E0R5_PARAD</name>
<dbReference type="Proteomes" id="UP000237105">
    <property type="component" value="Unassembled WGS sequence"/>
</dbReference>
<feature type="transmembrane region" description="Helical" evidence="8">
    <location>
        <begin position="198"/>
        <end position="219"/>
    </location>
</feature>
<dbReference type="Pfam" id="PF13839">
    <property type="entry name" value="PC-Esterase"/>
    <property type="match status" value="1"/>
</dbReference>
<evidence type="ECO:0000259" key="10">
    <source>
        <dbReference type="Pfam" id="PF13839"/>
    </source>
</evidence>
<dbReference type="GO" id="GO:0016413">
    <property type="term" value="F:O-acetyltransferase activity"/>
    <property type="evidence" value="ECO:0007669"/>
    <property type="project" value="InterPro"/>
</dbReference>
<dbReference type="Pfam" id="PF09451">
    <property type="entry name" value="ATG27"/>
    <property type="match status" value="1"/>
</dbReference>
<keyword evidence="6 8" id="KW-1133">Transmembrane helix</keyword>
<dbReference type="InterPro" id="IPR026057">
    <property type="entry name" value="TBL_C"/>
</dbReference>
<evidence type="ECO:0000313" key="13">
    <source>
        <dbReference type="Proteomes" id="UP000237105"/>
    </source>
</evidence>
<reference evidence="13" key="1">
    <citation type="submission" date="2016-06" db="EMBL/GenBank/DDBJ databases">
        <title>Parallel loss of symbiosis genes in relatives of nitrogen-fixing non-legume Parasponia.</title>
        <authorList>
            <person name="Van Velzen R."/>
            <person name="Holmer R."/>
            <person name="Bu F."/>
            <person name="Rutten L."/>
            <person name="Van Zeijl A."/>
            <person name="Liu W."/>
            <person name="Santuari L."/>
            <person name="Cao Q."/>
            <person name="Sharma T."/>
            <person name="Shen D."/>
            <person name="Roswanjaya Y."/>
            <person name="Wardhani T."/>
            <person name="Kalhor M.S."/>
            <person name="Jansen J."/>
            <person name="Van den Hoogen J."/>
            <person name="Gungor B."/>
            <person name="Hartog M."/>
            <person name="Hontelez J."/>
            <person name="Verver J."/>
            <person name="Yang W.-C."/>
            <person name="Schijlen E."/>
            <person name="Repin R."/>
            <person name="Schilthuizen M."/>
            <person name="Schranz E."/>
            <person name="Heidstra R."/>
            <person name="Miyata K."/>
            <person name="Fedorova E."/>
            <person name="Kohlen W."/>
            <person name="Bisseling T."/>
            <person name="Smit S."/>
            <person name="Geurts R."/>
        </authorList>
    </citation>
    <scope>NUCLEOTIDE SEQUENCE [LARGE SCALE GENOMIC DNA]</scope>
    <source>
        <strain evidence="13">cv. WU1-14</strain>
    </source>
</reference>
<evidence type="ECO:0000256" key="4">
    <source>
        <dbReference type="ARBA" id="ARBA00022729"/>
    </source>
</evidence>
<feature type="signal peptide" evidence="9">
    <location>
        <begin position="1"/>
        <end position="26"/>
    </location>
</feature>
<feature type="domain" description="Trichome birefringence-like N-terminal" evidence="11">
    <location>
        <begin position="290"/>
        <end position="342"/>
    </location>
</feature>
<dbReference type="STRING" id="3476.A0A2P5E0R5"/>
<organism evidence="12 13">
    <name type="scientific">Parasponia andersonii</name>
    <name type="common">Sponia andersonii</name>
    <dbReference type="NCBI Taxonomy" id="3476"/>
    <lineage>
        <taxon>Eukaryota</taxon>
        <taxon>Viridiplantae</taxon>
        <taxon>Streptophyta</taxon>
        <taxon>Embryophyta</taxon>
        <taxon>Tracheophyta</taxon>
        <taxon>Spermatophyta</taxon>
        <taxon>Magnoliopsida</taxon>
        <taxon>eudicotyledons</taxon>
        <taxon>Gunneridae</taxon>
        <taxon>Pentapetalae</taxon>
        <taxon>rosids</taxon>
        <taxon>fabids</taxon>
        <taxon>Rosales</taxon>
        <taxon>Cannabaceae</taxon>
        <taxon>Parasponia</taxon>
    </lineage>
</organism>
<accession>A0A2P5E0R5</accession>
<dbReference type="OrthoDB" id="29460at2759"/>
<keyword evidence="7 8" id="KW-0472">Membrane</keyword>
<keyword evidence="4 9" id="KW-0732">Signal</keyword>
<dbReference type="EMBL" id="JXTB01000006">
    <property type="protein sequence ID" value="PON79117.1"/>
    <property type="molecule type" value="Genomic_DNA"/>
</dbReference>
<comment type="caution">
    <text evidence="12">The sequence shown here is derived from an EMBL/GenBank/DDBJ whole genome shotgun (WGS) entry which is preliminary data.</text>
</comment>
<dbReference type="InterPro" id="IPR025846">
    <property type="entry name" value="TBL_N"/>
</dbReference>
<proteinExistence type="inferred from homology"/>
<evidence type="ECO:0000259" key="11">
    <source>
        <dbReference type="Pfam" id="PF14416"/>
    </source>
</evidence>
<feature type="domain" description="Trichome birefringence-like C-terminal" evidence="10">
    <location>
        <begin position="355"/>
        <end position="470"/>
    </location>
</feature>
<evidence type="ECO:0000256" key="5">
    <source>
        <dbReference type="ARBA" id="ARBA00022968"/>
    </source>
</evidence>
<comment type="subcellular location">
    <subcellularLocation>
        <location evidence="1">Membrane</location>
        <topology evidence="1">Single-pass membrane protein</topology>
    </subcellularLocation>
</comment>
<keyword evidence="13" id="KW-1185">Reference proteome</keyword>
<keyword evidence="3 8" id="KW-0812">Transmembrane</keyword>
<dbReference type="PANTHER" id="PTHR32285:SF226">
    <property type="entry name" value="PROTEIN TRICHOME BIREFRINGENCE-LIKE 33"/>
    <property type="match status" value="1"/>
</dbReference>
<dbReference type="InterPro" id="IPR029962">
    <property type="entry name" value="TBL"/>
</dbReference>
<evidence type="ECO:0000313" key="12">
    <source>
        <dbReference type="EMBL" id="PON79117.1"/>
    </source>
</evidence>
<evidence type="ECO:0000256" key="9">
    <source>
        <dbReference type="SAM" id="SignalP"/>
    </source>
</evidence>
<dbReference type="InterPro" id="IPR018939">
    <property type="entry name" value="Autophagy-rel_prot_27"/>
</dbReference>
<sequence>MVIGIDLLKWLIVLATISYRVNSASAICEFSVSDRNKLYNFSLASPLPKYPHGVLSEDGFYKVAVNETVLWFQLCDGMVFNHDPPTCVDCWDCGGPSRCGMDCSALMAQNVEGYPLCTTIGYASSININIIDEKNPLKGVIVKMSSVKPNCSLTVSVICDVKGVQGPHLLDQTGACDYATVLRHPSGCAEVVEIHGKGWSWFSTFILIVLCLFGAYLLAGTVYRYFQGVRGIDVIPNLEFWTSLSQRTQSLFASLVRKFRGPSQVFGVEKKRRREKAKTLPFAIGRTEEGCDVFSGRWVYDESRPLYDESDCPYIQPQLTCIEHGRPETDYQHWRWQPHGCDLPSLRAGHHLGCRTAELTWSRSIDWGGEPGRNCYNETRMIEDPNYWGSDSRKSVMQVIGEVFSKSKFPITFLNITQLSSYRKDAHTSIYKKQWSPLTPEQLANPVSYADCVHWCLPGLQDTWNELLFAKLFHP</sequence>
<evidence type="ECO:0000256" key="2">
    <source>
        <dbReference type="ARBA" id="ARBA00007727"/>
    </source>
</evidence>
<evidence type="ECO:0000256" key="6">
    <source>
        <dbReference type="ARBA" id="ARBA00022989"/>
    </source>
</evidence>
<dbReference type="GO" id="GO:0016020">
    <property type="term" value="C:membrane"/>
    <property type="evidence" value="ECO:0007669"/>
    <property type="project" value="UniProtKB-SubCell"/>
</dbReference>
<feature type="chain" id="PRO_5015155818" evidence="9">
    <location>
        <begin position="27"/>
        <end position="475"/>
    </location>
</feature>
<evidence type="ECO:0000256" key="7">
    <source>
        <dbReference type="ARBA" id="ARBA00023136"/>
    </source>
</evidence>
<comment type="similarity">
    <text evidence="2">Belongs to the PC-esterase family. TBL subfamily.</text>
</comment>
<dbReference type="GO" id="GO:0005794">
    <property type="term" value="C:Golgi apparatus"/>
    <property type="evidence" value="ECO:0007669"/>
    <property type="project" value="TreeGrafter"/>
</dbReference>
<evidence type="ECO:0000256" key="3">
    <source>
        <dbReference type="ARBA" id="ARBA00022692"/>
    </source>
</evidence>
<protein>
    <submittedName>
        <fullName evidence="12">Autophagy-related protein</fullName>
    </submittedName>
</protein>
<dbReference type="AlphaFoldDB" id="A0A2P5E0R5"/>
<evidence type="ECO:0000256" key="8">
    <source>
        <dbReference type="SAM" id="Phobius"/>
    </source>
</evidence>
<keyword evidence="5" id="KW-0735">Signal-anchor</keyword>
<dbReference type="Pfam" id="PF14416">
    <property type="entry name" value="PMR5N"/>
    <property type="match status" value="1"/>
</dbReference>